<evidence type="ECO:0000313" key="7">
    <source>
        <dbReference type="Proteomes" id="UP000651852"/>
    </source>
</evidence>
<dbReference type="RefSeq" id="WP_187521086.1">
    <property type="nucleotide sequence ID" value="NZ_JACONW010000026.1"/>
</dbReference>
<evidence type="ECO:0000256" key="3">
    <source>
        <dbReference type="ARBA" id="ARBA00022691"/>
    </source>
</evidence>
<protein>
    <recommendedName>
        <fullName evidence="1">tRNA-uridine aminocarboxypropyltransferase</fullName>
        <ecNumber evidence="1">2.5.1.25</ecNumber>
    </recommendedName>
</protein>
<comment type="caution">
    <text evidence="6">The sequence shown here is derived from an EMBL/GenBank/DDBJ whole genome shotgun (WGS) entry which is preliminary data.</text>
</comment>
<proteinExistence type="predicted"/>
<keyword evidence="4" id="KW-0819">tRNA processing</keyword>
<keyword evidence="7" id="KW-1185">Reference proteome</keyword>
<dbReference type="SMART" id="SM01144">
    <property type="entry name" value="DTW"/>
    <property type="match status" value="1"/>
</dbReference>
<dbReference type="InterPro" id="IPR005636">
    <property type="entry name" value="DTW"/>
</dbReference>
<sequence length="236" mass="26975">MSHAVSRLRDRRLAQSTKPFIARGSRAPRCNRCRVIPDYCLCGWKPNVAANSAMCLLMYDTEPLKPTNTGWLIADVIDDTHAFGWSRIDVDEQLMALLDDPQWQPYIVFPGEFVAPERVVNQVVPEEGKRPLFILLDATWTEARKMFRKSPYLERFPVLSLEPEQMSRYRLRRSKRDDHFCTAEVAALCLELAGDTQASGVLDAYLDVFTAHYLGAKYQKAIDSDDVPHTHLKAFL</sequence>
<dbReference type="Pfam" id="PF03942">
    <property type="entry name" value="DTW"/>
    <property type="match status" value="1"/>
</dbReference>
<evidence type="ECO:0000256" key="1">
    <source>
        <dbReference type="ARBA" id="ARBA00012386"/>
    </source>
</evidence>
<gene>
    <name evidence="6" type="ORF">H8S59_08060</name>
</gene>
<dbReference type="EMBL" id="JACONW010000026">
    <property type="protein sequence ID" value="MBC3949718.1"/>
    <property type="molecule type" value="Genomic_DNA"/>
</dbReference>
<accession>A0ABR7AXQ9</accession>
<dbReference type="EC" id="2.5.1.25" evidence="1"/>
<evidence type="ECO:0000256" key="2">
    <source>
        <dbReference type="ARBA" id="ARBA00022679"/>
    </source>
</evidence>
<dbReference type="InterPro" id="IPR039262">
    <property type="entry name" value="DTWD2/TAPT"/>
</dbReference>
<name>A0ABR7AXQ9_9PSED</name>
<dbReference type="PANTHER" id="PTHR21392:SF1">
    <property type="entry name" value="TRNA-URIDINE AMINOCARBOXYPROPYLTRANSFERASE"/>
    <property type="match status" value="1"/>
</dbReference>
<evidence type="ECO:0000313" key="6">
    <source>
        <dbReference type="EMBL" id="MBC3949718.1"/>
    </source>
</evidence>
<feature type="domain" description="DTW" evidence="5">
    <location>
        <begin position="26"/>
        <end position="218"/>
    </location>
</feature>
<keyword evidence="3" id="KW-0949">S-adenosyl-L-methionine</keyword>
<reference evidence="6 7" key="1">
    <citation type="submission" date="2020-08" db="EMBL/GenBank/DDBJ databases">
        <title>Putative novel bacterial strains isolated from necrotic wheat leaf tissues caused by Xanthomonas translucens.</title>
        <authorList>
            <person name="Tambong J.T."/>
        </authorList>
    </citation>
    <scope>NUCLEOTIDE SEQUENCE [LARGE SCALE GENOMIC DNA]</scope>
    <source>
        <strain evidence="6 7">DOAB 1069</strain>
    </source>
</reference>
<dbReference type="PANTHER" id="PTHR21392">
    <property type="entry name" value="TRNA-URIDINE AMINOCARBOXYPROPYLTRANSFERASE 2"/>
    <property type="match status" value="1"/>
</dbReference>
<keyword evidence="2" id="KW-0808">Transferase</keyword>
<evidence type="ECO:0000259" key="5">
    <source>
        <dbReference type="SMART" id="SM01144"/>
    </source>
</evidence>
<organism evidence="6 7">
    <name type="scientific">Pseudomonas folii</name>
    <dbReference type="NCBI Taxonomy" id="2762593"/>
    <lineage>
        <taxon>Bacteria</taxon>
        <taxon>Pseudomonadati</taxon>
        <taxon>Pseudomonadota</taxon>
        <taxon>Gammaproteobacteria</taxon>
        <taxon>Pseudomonadales</taxon>
        <taxon>Pseudomonadaceae</taxon>
        <taxon>Pseudomonas</taxon>
    </lineage>
</organism>
<evidence type="ECO:0000256" key="4">
    <source>
        <dbReference type="ARBA" id="ARBA00022694"/>
    </source>
</evidence>
<dbReference type="Proteomes" id="UP000651852">
    <property type="component" value="Unassembled WGS sequence"/>
</dbReference>